<comment type="caution">
    <text evidence="1">The sequence shown here is derived from an EMBL/GenBank/DDBJ whole genome shotgun (WGS) entry which is preliminary data.</text>
</comment>
<proteinExistence type="predicted"/>
<organism evidence="1 2">
    <name type="scientific">Liparis tanakae</name>
    <name type="common">Tanaka's snailfish</name>
    <dbReference type="NCBI Taxonomy" id="230148"/>
    <lineage>
        <taxon>Eukaryota</taxon>
        <taxon>Metazoa</taxon>
        <taxon>Chordata</taxon>
        <taxon>Craniata</taxon>
        <taxon>Vertebrata</taxon>
        <taxon>Euteleostomi</taxon>
        <taxon>Actinopterygii</taxon>
        <taxon>Neopterygii</taxon>
        <taxon>Teleostei</taxon>
        <taxon>Neoteleostei</taxon>
        <taxon>Acanthomorphata</taxon>
        <taxon>Eupercaria</taxon>
        <taxon>Perciformes</taxon>
        <taxon>Cottioidei</taxon>
        <taxon>Cottales</taxon>
        <taxon>Liparidae</taxon>
        <taxon>Liparis</taxon>
    </lineage>
</organism>
<dbReference type="EMBL" id="SRLO01001667">
    <property type="protein sequence ID" value="TNN36053.1"/>
    <property type="molecule type" value="Genomic_DNA"/>
</dbReference>
<gene>
    <name evidence="1" type="ORF">EYF80_053781</name>
</gene>
<dbReference type="AlphaFoldDB" id="A0A4Z2F576"/>
<sequence length="85" mass="9511">MVASRGERTISFCRLRCWNDNVDSSHRRYLQVIDVLLGVQVDATGSLLDGHDREADVDAAVKFAFLDLRVPVMGEEPAPRETHSV</sequence>
<keyword evidence="2" id="KW-1185">Reference proteome</keyword>
<evidence type="ECO:0000313" key="1">
    <source>
        <dbReference type="EMBL" id="TNN36053.1"/>
    </source>
</evidence>
<dbReference type="Proteomes" id="UP000314294">
    <property type="component" value="Unassembled WGS sequence"/>
</dbReference>
<reference evidence="1 2" key="1">
    <citation type="submission" date="2019-03" db="EMBL/GenBank/DDBJ databases">
        <title>First draft genome of Liparis tanakae, snailfish: a comprehensive survey of snailfish specific genes.</title>
        <authorList>
            <person name="Kim W."/>
            <person name="Song I."/>
            <person name="Jeong J.-H."/>
            <person name="Kim D."/>
            <person name="Kim S."/>
            <person name="Ryu S."/>
            <person name="Song J.Y."/>
            <person name="Lee S.K."/>
        </authorList>
    </citation>
    <scope>NUCLEOTIDE SEQUENCE [LARGE SCALE GENOMIC DNA]</scope>
    <source>
        <tissue evidence="1">Muscle</tissue>
    </source>
</reference>
<protein>
    <submittedName>
        <fullName evidence="1">Uncharacterized protein</fullName>
    </submittedName>
</protein>
<accession>A0A4Z2F576</accession>
<name>A0A4Z2F576_9TELE</name>
<evidence type="ECO:0000313" key="2">
    <source>
        <dbReference type="Proteomes" id="UP000314294"/>
    </source>
</evidence>